<dbReference type="CDD" id="cd10789">
    <property type="entry name" value="GH38N_AMII_ER_cytosolic"/>
    <property type="match status" value="1"/>
</dbReference>
<comment type="similarity">
    <text evidence="1">Belongs to the glycosyl hydrolase 38 family.</text>
</comment>
<dbReference type="SUPFAM" id="SSF88688">
    <property type="entry name" value="Families 57/38 glycoside transferase middle domain"/>
    <property type="match status" value="1"/>
</dbReference>
<dbReference type="Pfam" id="PF01074">
    <property type="entry name" value="Glyco_hydro_38N"/>
    <property type="match status" value="1"/>
</dbReference>
<evidence type="ECO:0000313" key="6">
    <source>
        <dbReference type="EMBL" id="MCG2620438.1"/>
    </source>
</evidence>
<evidence type="ECO:0000256" key="1">
    <source>
        <dbReference type="ARBA" id="ARBA00009792"/>
    </source>
</evidence>
<dbReference type="EMBL" id="JAKLTQ010000001">
    <property type="protein sequence ID" value="MCG2620438.1"/>
    <property type="molecule type" value="Genomic_DNA"/>
</dbReference>
<dbReference type="GO" id="GO:0016787">
    <property type="term" value="F:hydrolase activity"/>
    <property type="evidence" value="ECO:0007669"/>
    <property type="project" value="UniProtKB-KW"/>
</dbReference>
<sequence length="1017" mass="110210">MHHNPAQAEARIARFVVEHLEPAVHGLHWPLAVEAWDCPDAPVPFAEAVRQRYEPVRTGQPWGAPWGTTWFRLSGTFPDAGGIRLSGRRPEVLVDLGFTPELPGFQSEGLGYAADGTVLKGLSPFNRHLPLAARPGEALELYVEAAANPDIAEGFTFIPTTLGDPATAGRQPLYRFGGAQLVLREAVVWDLLQDIRTLVSLMLALPDRLPRRAGILHTLERMLEVLDPQDIAGTAAAARAVLAGALAAPAAAGAHRIYAVGHAHIDSAWLWPVRETVRKVARTFANALDLMDQDPGFVFAASSAQHYAWLKEHYPALYARVKQKVAAGQFVPAGGMWVEADTNLPGGEALARQFVAGKRFFLDEFGVEPLDVWLPDSFGYSASLPQIARAAGSRWFLTQKLSWNDTNRFPHSTFAWEGIDGSRIFAHLPPVDSYSSDLSGLELAGAERRYAEQGAANSSLVPFGWGDGGGGPTREMLAAARRAADLEGSPRVRLSSPAGFFSAAEAEYADPPVWSGELYLEFHRGTYTSQAGTKHGNRRCEHLLREAELWAATAAVRGTASYPYDALQAAWRTVLLQQFHDILPGSSIAWVHREAEHHYRQLAAELNLAVETSLRTLLGRGTSAVLANAGPYPLDGVPALGAAPAPLPADGAGPGRRDSVGVESSEHGWVLSNARLHVRLDAGGLVCSVLDTASGRELIPAGRRANVLQLFRDVPAQWDAWNLDRHYEAPVTELRSIESVATAANAAAASVSIRRSFGASQVVQTLTLAADSQALEIETVVDWHERRKLLKLAFALDVHADRAASEIQFGHIYRPTHANTSWDAARFETVAQRWVHVGEPDYGAAVANDACYGHDIRRLAGDGAPFTQIRQSLLRAALYPDPGADQGTHTFRTTLVPGAGIPEAVRAGYRLNLPLRRLDGVAARALEPLFTVDNPAVVIEAVKLAEDRSGDVVLRLYEAHGGRAQARLAAGFKYAQVQATDLLERPVDAQWLDASGAGTAVVRLRPFQLATLRFRRA</sequence>
<name>A0ABS9L1C3_9MICC</name>
<dbReference type="InterPro" id="IPR011013">
    <property type="entry name" value="Gal_mutarotase_sf_dom"/>
</dbReference>
<dbReference type="InterPro" id="IPR037094">
    <property type="entry name" value="Glyco_hydro_38_cen_sf"/>
</dbReference>
<dbReference type="PANTHER" id="PTHR46017:SF1">
    <property type="entry name" value="ALPHA-MANNOSIDASE 2C1"/>
    <property type="match status" value="1"/>
</dbReference>
<dbReference type="Pfam" id="PF09261">
    <property type="entry name" value="Alpha-mann_mid"/>
    <property type="match status" value="1"/>
</dbReference>
<dbReference type="SMART" id="SM00872">
    <property type="entry name" value="Alpha-mann_mid"/>
    <property type="match status" value="1"/>
</dbReference>
<dbReference type="RefSeq" id="WP_237817540.1">
    <property type="nucleotide sequence ID" value="NZ_JAKLTQ010000001.1"/>
</dbReference>
<dbReference type="InterPro" id="IPR015341">
    <property type="entry name" value="Glyco_hydro_38_cen"/>
</dbReference>
<dbReference type="InterPro" id="IPR011682">
    <property type="entry name" value="Glyco_hydro_38_C"/>
</dbReference>
<keyword evidence="2" id="KW-0479">Metal-binding</keyword>
<dbReference type="InterPro" id="IPR011330">
    <property type="entry name" value="Glyco_hydro/deAcase_b/a-brl"/>
</dbReference>
<evidence type="ECO:0000256" key="2">
    <source>
        <dbReference type="ARBA" id="ARBA00022723"/>
    </source>
</evidence>
<reference evidence="6" key="1">
    <citation type="submission" date="2022-01" db="EMBL/GenBank/DDBJ databases">
        <authorList>
            <person name="Jo J.-H."/>
            <person name="Im W.-T."/>
        </authorList>
    </citation>
    <scope>NUCLEOTIDE SEQUENCE</scope>
    <source>
        <strain evidence="6">I2-34</strain>
    </source>
</reference>
<keyword evidence="4" id="KW-0326">Glycosidase</keyword>
<dbReference type="InterPro" id="IPR000602">
    <property type="entry name" value="Glyco_hydro_38_N"/>
</dbReference>
<accession>A0ABS9L1C3</accession>
<dbReference type="InterPro" id="IPR041147">
    <property type="entry name" value="GH38_C"/>
</dbReference>
<dbReference type="Pfam" id="PF22907">
    <property type="entry name" value="Ams1-like_1st"/>
    <property type="match status" value="1"/>
</dbReference>
<keyword evidence="3 6" id="KW-0378">Hydrolase</keyword>
<feature type="domain" description="Glycoside hydrolase family 38 central" evidence="5">
    <location>
        <begin position="521"/>
        <end position="599"/>
    </location>
</feature>
<evidence type="ECO:0000256" key="3">
    <source>
        <dbReference type="ARBA" id="ARBA00022801"/>
    </source>
</evidence>
<comment type="caution">
    <text evidence="6">The sequence shown here is derived from an EMBL/GenBank/DDBJ whole genome shotgun (WGS) entry which is preliminary data.</text>
</comment>
<dbReference type="Gene3D" id="1.20.1270.50">
    <property type="entry name" value="Glycoside hydrolase family 38, central domain"/>
    <property type="match status" value="1"/>
</dbReference>
<evidence type="ECO:0000259" key="5">
    <source>
        <dbReference type="SMART" id="SM00872"/>
    </source>
</evidence>
<dbReference type="InterPro" id="IPR028995">
    <property type="entry name" value="Glyco_hydro_57/38_cen_sf"/>
</dbReference>
<evidence type="ECO:0000256" key="4">
    <source>
        <dbReference type="ARBA" id="ARBA00023295"/>
    </source>
</evidence>
<organism evidence="6 7">
    <name type="scientific">Arthrobacter hankyongi</name>
    <dbReference type="NCBI Taxonomy" id="2904801"/>
    <lineage>
        <taxon>Bacteria</taxon>
        <taxon>Bacillati</taxon>
        <taxon>Actinomycetota</taxon>
        <taxon>Actinomycetes</taxon>
        <taxon>Micrococcales</taxon>
        <taxon>Micrococcaceae</taxon>
        <taxon>Arthrobacter</taxon>
    </lineage>
</organism>
<dbReference type="InterPro" id="IPR027291">
    <property type="entry name" value="Glyco_hydro_38_N_sf"/>
</dbReference>
<dbReference type="SUPFAM" id="SSF74650">
    <property type="entry name" value="Galactose mutarotase-like"/>
    <property type="match status" value="1"/>
</dbReference>
<dbReference type="PANTHER" id="PTHR46017">
    <property type="entry name" value="ALPHA-MANNOSIDASE 2C1"/>
    <property type="match status" value="1"/>
</dbReference>
<dbReference type="Pfam" id="PF07748">
    <property type="entry name" value="Glyco_hydro_38C"/>
    <property type="match status" value="1"/>
</dbReference>
<dbReference type="InterPro" id="IPR054723">
    <property type="entry name" value="Ams1-like_N"/>
</dbReference>
<gene>
    <name evidence="6" type="ORF">LVY72_00760</name>
</gene>
<dbReference type="SUPFAM" id="SSF88713">
    <property type="entry name" value="Glycoside hydrolase/deacetylase"/>
    <property type="match status" value="1"/>
</dbReference>
<evidence type="ECO:0000313" key="7">
    <source>
        <dbReference type="Proteomes" id="UP001165368"/>
    </source>
</evidence>
<dbReference type="Pfam" id="PF17677">
    <property type="entry name" value="Glyco_hydro38C2"/>
    <property type="match status" value="1"/>
</dbReference>
<keyword evidence="7" id="KW-1185">Reference proteome</keyword>
<dbReference type="Gene3D" id="2.70.98.30">
    <property type="entry name" value="Golgi alpha-mannosidase II, domain 4"/>
    <property type="match status" value="1"/>
</dbReference>
<dbReference type="Gene3D" id="2.60.40.2220">
    <property type="match status" value="1"/>
</dbReference>
<dbReference type="Gene3D" id="3.20.110.10">
    <property type="entry name" value="Glycoside hydrolase 38, N terminal domain"/>
    <property type="match status" value="1"/>
</dbReference>
<proteinExistence type="inferred from homology"/>
<dbReference type="Proteomes" id="UP001165368">
    <property type="component" value="Unassembled WGS sequence"/>
</dbReference>
<protein>
    <submittedName>
        <fullName evidence="6">Glycosyl hydrolase-related protein</fullName>
    </submittedName>
</protein>